<dbReference type="Pfam" id="PF01987">
    <property type="entry name" value="AIM24"/>
    <property type="match status" value="1"/>
</dbReference>
<proteinExistence type="predicted"/>
<dbReference type="InterPro" id="IPR002838">
    <property type="entry name" value="AIM24"/>
</dbReference>
<dbReference type="PANTHER" id="PTHR43657">
    <property type="entry name" value="TRYPTOPHAN RNA-BINDING ATTENUATOR PROTEIN-LIKE PROTEIN"/>
    <property type="match status" value="1"/>
</dbReference>
<dbReference type="Proteomes" id="UP001065613">
    <property type="component" value="Chromosome"/>
</dbReference>
<dbReference type="KEGG" id="wna:KA717_10975"/>
<sequence>MKVDILHQPSMAIAQVFLSEEEELLAQAGALIAIKGNIQIHTILRRGREGKSGEKTTSRSLFLNSFKADAQGGELYLAPSLIGSLGIYTISQHKLVLRLSAYLASSKTLEIFLGFRDFKTDAKSKSSLQTATWLNLVGDGTVIVAAFGKIYDIDLEDEGEYIINIEHIVAFESSLKVRVLSPPVPLWQFWQPKGEILCHFKGQGKIICQSHRPRAFAKQLGQDLHLKNFKLYRS</sequence>
<dbReference type="InterPro" id="IPR016031">
    <property type="entry name" value="Trp_RNA-bd_attenuator-like_dom"/>
</dbReference>
<dbReference type="EMBL" id="CP073041">
    <property type="protein sequence ID" value="UXE63134.1"/>
    <property type="molecule type" value="Genomic_DNA"/>
</dbReference>
<dbReference type="NCBIfam" id="TIGR00266">
    <property type="entry name" value="TIGR00266 family protein"/>
    <property type="match status" value="1"/>
</dbReference>
<dbReference type="PANTHER" id="PTHR43657:SF1">
    <property type="entry name" value="ALTERED INHERITANCE OF MITOCHONDRIA PROTEIN 24, MITOCHONDRIAL"/>
    <property type="match status" value="1"/>
</dbReference>
<dbReference type="AlphaFoldDB" id="A0A977L047"/>
<dbReference type="SUPFAM" id="SSF51219">
    <property type="entry name" value="TRAP-like"/>
    <property type="match status" value="1"/>
</dbReference>
<name>A0A977L047_9CYAN</name>
<evidence type="ECO:0000313" key="1">
    <source>
        <dbReference type="EMBL" id="UXE63134.1"/>
    </source>
</evidence>
<organism evidence="1">
    <name type="scientific">Woronichinia naegeliana WA131</name>
    <dbReference type="NCBI Taxonomy" id="2824559"/>
    <lineage>
        <taxon>Bacteria</taxon>
        <taxon>Bacillati</taxon>
        <taxon>Cyanobacteriota</taxon>
        <taxon>Cyanophyceae</taxon>
        <taxon>Synechococcales</taxon>
        <taxon>Coelosphaeriaceae</taxon>
        <taxon>Woronichinia</taxon>
    </lineage>
</organism>
<reference evidence="1" key="1">
    <citation type="submission" date="2021-04" db="EMBL/GenBank/DDBJ databases">
        <title>Genome sequence of Woronichinia naegeliana from Washington state freshwater lake bloom.</title>
        <authorList>
            <person name="Dreher T.W."/>
        </authorList>
    </citation>
    <scope>NUCLEOTIDE SEQUENCE</scope>
    <source>
        <strain evidence="1">WA131</strain>
    </source>
</reference>
<protein>
    <submittedName>
        <fullName evidence="1">TIGR00266 family protein</fullName>
    </submittedName>
</protein>
<gene>
    <name evidence="1" type="ORF">KA717_10975</name>
</gene>
<accession>A0A977L047</accession>
<dbReference type="InterPro" id="IPR036983">
    <property type="entry name" value="AIM24_sf"/>
</dbReference>
<dbReference type="Gene3D" id="3.60.160.10">
    <property type="entry name" value="Mitochondrial biogenesis AIM24"/>
    <property type="match status" value="1"/>
</dbReference>